<dbReference type="Proteomes" id="UP000887578">
    <property type="component" value="Unplaced"/>
</dbReference>
<dbReference type="SUPFAM" id="SSF50494">
    <property type="entry name" value="Trypsin-like serine proteases"/>
    <property type="match status" value="1"/>
</dbReference>
<accession>A0A914QUK1</accession>
<evidence type="ECO:0000313" key="1">
    <source>
        <dbReference type="Proteomes" id="UP000887578"/>
    </source>
</evidence>
<dbReference type="Gene3D" id="2.40.10.10">
    <property type="entry name" value="Trypsin-like serine proteases"/>
    <property type="match status" value="1"/>
</dbReference>
<sequence length="166" mass="18150">MKTKAGAMVQIIRTNKEADVVIFEWVAGKKFEVQELECGTFELGEKYTSIGILGNTFAAGHGSMRRCTGSHYIGDGEAEKGDSGSPVFNSALQLLGMIVRKENYNLEKAAGTVMINESIISSAKHINNVIILPSSTIMNLLGKGRDYCEEEEEGPAKKLFKQNETQ</sequence>
<keyword evidence="1" id="KW-1185">Reference proteome</keyword>
<reference evidence="2" key="1">
    <citation type="submission" date="2022-11" db="UniProtKB">
        <authorList>
            <consortium name="WormBaseParasite"/>
        </authorList>
    </citation>
    <scope>IDENTIFICATION</scope>
</reference>
<organism evidence="1 2">
    <name type="scientific">Panagrolaimus davidi</name>
    <dbReference type="NCBI Taxonomy" id="227884"/>
    <lineage>
        <taxon>Eukaryota</taxon>
        <taxon>Metazoa</taxon>
        <taxon>Ecdysozoa</taxon>
        <taxon>Nematoda</taxon>
        <taxon>Chromadorea</taxon>
        <taxon>Rhabditida</taxon>
        <taxon>Tylenchina</taxon>
        <taxon>Panagrolaimomorpha</taxon>
        <taxon>Panagrolaimoidea</taxon>
        <taxon>Panagrolaimidae</taxon>
        <taxon>Panagrolaimus</taxon>
    </lineage>
</organism>
<dbReference type="InterPro" id="IPR009003">
    <property type="entry name" value="Peptidase_S1_PA"/>
</dbReference>
<evidence type="ECO:0000313" key="2">
    <source>
        <dbReference type="WBParaSite" id="PDA_v2.g3122.t1"/>
    </source>
</evidence>
<name>A0A914QUK1_9BILA</name>
<protein>
    <submittedName>
        <fullName evidence="2">Uncharacterized protein</fullName>
    </submittedName>
</protein>
<proteinExistence type="predicted"/>
<dbReference type="InterPro" id="IPR043504">
    <property type="entry name" value="Peptidase_S1_PA_chymotrypsin"/>
</dbReference>
<dbReference type="WBParaSite" id="PDA_v2.g3122.t1">
    <property type="protein sequence ID" value="PDA_v2.g3122.t1"/>
    <property type="gene ID" value="PDA_v2.g3122"/>
</dbReference>
<dbReference type="AlphaFoldDB" id="A0A914QUK1"/>